<dbReference type="InterPro" id="IPR011990">
    <property type="entry name" value="TPR-like_helical_dom_sf"/>
</dbReference>
<dbReference type="PANTHER" id="PTHR19959:SF119">
    <property type="entry name" value="FUNGAL LIPASE-LIKE DOMAIN-CONTAINING PROTEIN"/>
    <property type="match status" value="1"/>
</dbReference>
<dbReference type="AlphaFoldDB" id="A0AAD7D1J9"/>
<organism evidence="2 3">
    <name type="scientific">Mycena rosella</name>
    <name type="common">Pink bonnet</name>
    <name type="synonym">Agaricus rosellus</name>
    <dbReference type="NCBI Taxonomy" id="1033263"/>
    <lineage>
        <taxon>Eukaryota</taxon>
        <taxon>Fungi</taxon>
        <taxon>Dikarya</taxon>
        <taxon>Basidiomycota</taxon>
        <taxon>Agaricomycotina</taxon>
        <taxon>Agaricomycetes</taxon>
        <taxon>Agaricomycetidae</taxon>
        <taxon>Agaricales</taxon>
        <taxon>Marasmiineae</taxon>
        <taxon>Mycenaceae</taxon>
        <taxon>Mycena</taxon>
    </lineage>
</organism>
<evidence type="ECO:0000313" key="2">
    <source>
        <dbReference type="EMBL" id="KAJ7674365.1"/>
    </source>
</evidence>
<evidence type="ECO:0000259" key="1">
    <source>
        <dbReference type="Pfam" id="PF12770"/>
    </source>
</evidence>
<comment type="caution">
    <text evidence="2">The sequence shown here is derived from an EMBL/GenBank/DDBJ whole genome shotgun (WGS) entry which is preliminary data.</text>
</comment>
<dbReference type="PANTHER" id="PTHR19959">
    <property type="entry name" value="KINESIN LIGHT CHAIN"/>
    <property type="match status" value="1"/>
</dbReference>
<name>A0AAD7D1J9_MYCRO</name>
<proteinExistence type="predicted"/>
<reference evidence="2" key="1">
    <citation type="submission" date="2023-03" db="EMBL/GenBank/DDBJ databases">
        <title>Massive genome expansion in bonnet fungi (Mycena s.s.) driven by repeated elements and novel gene families across ecological guilds.</title>
        <authorList>
            <consortium name="Lawrence Berkeley National Laboratory"/>
            <person name="Harder C.B."/>
            <person name="Miyauchi S."/>
            <person name="Viragh M."/>
            <person name="Kuo A."/>
            <person name="Thoen E."/>
            <person name="Andreopoulos B."/>
            <person name="Lu D."/>
            <person name="Skrede I."/>
            <person name="Drula E."/>
            <person name="Henrissat B."/>
            <person name="Morin E."/>
            <person name="Kohler A."/>
            <person name="Barry K."/>
            <person name="LaButti K."/>
            <person name="Morin E."/>
            <person name="Salamov A."/>
            <person name="Lipzen A."/>
            <person name="Mereny Z."/>
            <person name="Hegedus B."/>
            <person name="Baldrian P."/>
            <person name="Stursova M."/>
            <person name="Weitz H."/>
            <person name="Taylor A."/>
            <person name="Grigoriev I.V."/>
            <person name="Nagy L.G."/>
            <person name="Martin F."/>
            <person name="Kauserud H."/>
        </authorList>
    </citation>
    <scope>NUCLEOTIDE SEQUENCE</scope>
    <source>
        <strain evidence="2">CBHHK067</strain>
    </source>
</reference>
<dbReference type="Proteomes" id="UP001221757">
    <property type="component" value="Unassembled WGS sequence"/>
</dbReference>
<accession>A0AAD7D1J9</accession>
<dbReference type="Gene3D" id="1.20.120.660">
    <property type="entry name" value="IL-4 antagonist (De novo design) like domain"/>
    <property type="match status" value="4"/>
</dbReference>
<dbReference type="SUPFAM" id="SSF81901">
    <property type="entry name" value="HCP-like"/>
    <property type="match status" value="1"/>
</dbReference>
<protein>
    <submittedName>
        <fullName evidence="2">CHAT domain-containing protein</fullName>
    </submittedName>
</protein>
<sequence length="922" mass="102703">PKNHRDRPRQLHNLVLCLRKRYLRLGNLTDLQTALQNQQEAVALSPNGHPNHAGRLQQLGVCLSDRYYRLGDLTDLEAALRNIQEAVTLTPEGHPGYAARLQNLGVAFIDRYRRIGDLTDLEAGLRNARKAVDLTPEGHPEHAVRLQNLGSSLSDRYYRLGQLTDLETGFQNQQEAVALAPKGHPYRATCLQSLASFFRDRYIRLGDLGDLEAALKNYQEAVALTPESHPDRPFRLQNLGVSFSDRYHRIGDLADLEAALRNAQEAVDLTPKGHPDRPHRLQNLSVSFSDRYGRNGHLADLEAALRNAQEGADLTPKGHPHRPGHLHTLGMDYGARYRRIEDLADLEAALRNAQEAVDLTPKGHPDHARRLQTLAVFLHERYRRLGNPDDFQHTFSTYELSLQSLSSTSNFFDSWKAALKWADWTQAIRSSRCVPAYSAAFHFLPNVLWIGTSLLAHQDATKRLNIAGALSNAVAACLDHSKLSPAVELLEQGTATRLQQLLELKSSPDTSLPSWDAERLQLLSSQLFSGHSQNPHGDAIERDALIKQIRDRPGFANFLLPKTYEVLVQASQRGPIIILNSHKDHCDAIILLHPSAAPIHLPFPDFELEELVQQRNGLKDFILGRNIRARGEEMNRLIGYMEGQEQYVFKDRLEWLWQNIVSHVYNVLEQNSIKDGRLWWCPMGMFTGLPLHAASPSDQFIQSYTPTLGALLDANSQRSSHTTPAVGVVGVTHNGPHGKGVLPGVKQEIDNIISVVGAQNITRLLGDQATVQAVKLQLQSCSWMHLACHGSQNLQHPPKSCLKLYEGSLELETILQMSIPHAEFAFLAACETAMGDSNLVNESFHLGAGFLAAGFRGVIGTMWSMDDQDGPVVAEVVYNHLFGSGKTPEVTDAAKGLQLAVRKLRDLGVPYERWVPFIHMGI</sequence>
<dbReference type="SUPFAM" id="SSF48452">
    <property type="entry name" value="TPR-like"/>
    <property type="match status" value="1"/>
</dbReference>
<dbReference type="EMBL" id="JARKIE010000155">
    <property type="protein sequence ID" value="KAJ7674365.1"/>
    <property type="molecule type" value="Genomic_DNA"/>
</dbReference>
<feature type="domain" description="CHAT" evidence="1">
    <location>
        <begin position="652"/>
        <end position="921"/>
    </location>
</feature>
<evidence type="ECO:0000313" key="3">
    <source>
        <dbReference type="Proteomes" id="UP001221757"/>
    </source>
</evidence>
<feature type="non-terminal residue" evidence="2">
    <location>
        <position position="1"/>
    </location>
</feature>
<dbReference type="Pfam" id="PF12770">
    <property type="entry name" value="CHAT"/>
    <property type="match status" value="1"/>
</dbReference>
<keyword evidence="3" id="KW-1185">Reference proteome</keyword>
<gene>
    <name evidence="2" type="ORF">B0H17DRAFT_946535</name>
</gene>
<dbReference type="InterPro" id="IPR024983">
    <property type="entry name" value="CHAT_dom"/>
</dbReference>